<gene>
    <name evidence="1" type="ORF">NLG97_g10942</name>
</gene>
<evidence type="ECO:0000313" key="1">
    <source>
        <dbReference type="EMBL" id="KAJ3472498.1"/>
    </source>
</evidence>
<proteinExistence type="predicted"/>
<reference evidence="1" key="1">
    <citation type="submission" date="2022-07" db="EMBL/GenBank/DDBJ databases">
        <title>Genome Sequence of Lecanicillium saksenae.</title>
        <authorList>
            <person name="Buettner E."/>
        </authorList>
    </citation>
    <scope>NUCLEOTIDE SEQUENCE</scope>
    <source>
        <strain evidence="1">VT-O1</strain>
    </source>
</reference>
<name>A0ACC1QBS4_9HYPO</name>
<protein>
    <submittedName>
        <fullName evidence="1">Uncharacterized protein</fullName>
    </submittedName>
</protein>
<dbReference type="Proteomes" id="UP001148737">
    <property type="component" value="Unassembled WGS sequence"/>
</dbReference>
<evidence type="ECO:0000313" key="2">
    <source>
        <dbReference type="Proteomes" id="UP001148737"/>
    </source>
</evidence>
<accession>A0ACC1QBS4</accession>
<comment type="caution">
    <text evidence="1">The sequence shown here is derived from an EMBL/GenBank/DDBJ whole genome shotgun (WGS) entry which is preliminary data.</text>
</comment>
<keyword evidence="2" id="KW-1185">Reference proteome</keyword>
<sequence>MTSNNGAESADIDPIYQNLDWAIGQTLIMGWDGTEVTPQIRTLIEDHHLGSIILTAKNLKCRLPSSASDAYRQTHY</sequence>
<organism evidence="1 2">
    <name type="scientific">Lecanicillium saksenae</name>
    <dbReference type="NCBI Taxonomy" id="468837"/>
    <lineage>
        <taxon>Eukaryota</taxon>
        <taxon>Fungi</taxon>
        <taxon>Dikarya</taxon>
        <taxon>Ascomycota</taxon>
        <taxon>Pezizomycotina</taxon>
        <taxon>Sordariomycetes</taxon>
        <taxon>Hypocreomycetidae</taxon>
        <taxon>Hypocreales</taxon>
        <taxon>Cordycipitaceae</taxon>
        <taxon>Lecanicillium</taxon>
    </lineage>
</organism>
<dbReference type="EMBL" id="JANAKD010003073">
    <property type="protein sequence ID" value="KAJ3472498.1"/>
    <property type="molecule type" value="Genomic_DNA"/>
</dbReference>